<proteinExistence type="predicted"/>
<name>A0A0M9FUB6_LEPPY</name>
<evidence type="ECO:0000313" key="3">
    <source>
        <dbReference type="Proteomes" id="UP000037923"/>
    </source>
</evidence>
<evidence type="ECO:0000313" key="2">
    <source>
        <dbReference type="EMBL" id="KPA76026.1"/>
    </source>
</evidence>
<comment type="caution">
    <text evidence="2">The sequence shown here is derived from an EMBL/GenBank/DDBJ whole genome shotgun (WGS) entry which is preliminary data.</text>
</comment>
<evidence type="ECO:0000256" key="1">
    <source>
        <dbReference type="SAM" id="Phobius"/>
    </source>
</evidence>
<reference evidence="2 3" key="1">
    <citation type="submission" date="2015-07" db="EMBL/GenBank/DDBJ databases">
        <title>High-quality genome of monoxenous trypanosomatid Leptomonas pyrrhocoris.</title>
        <authorList>
            <person name="Flegontov P."/>
            <person name="Butenko A."/>
            <person name="Firsov S."/>
            <person name="Vlcek C."/>
            <person name="Logacheva M.D."/>
            <person name="Field M."/>
            <person name="Filatov D."/>
            <person name="Flegontova O."/>
            <person name="Gerasimov E."/>
            <person name="Jackson A.P."/>
            <person name="Kelly S."/>
            <person name="Opperdoes F."/>
            <person name="O'Reilly A."/>
            <person name="Votypka J."/>
            <person name="Yurchenko V."/>
            <person name="Lukes J."/>
        </authorList>
    </citation>
    <scope>NUCLEOTIDE SEQUENCE [LARGE SCALE GENOMIC DNA]</scope>
    <source>
        <strain evidence="2">H10</strain>
    </source>
</reference>
<dbReference type="VEuPathDB" id="TriTrypDB:LpyrH10_22_1280"/>
<dbReference type="GeneID" id="26908453"/>
<keyword evidence="1" id="KW-0472">Membrane</keyword>
<feature type="transmembrane region" description="Helical" evidence="1">
    <location>
        <begin position="21"/>
        <end position="48"/>
    </location>
</feature>
<protein>
    <recommendedName>
        <fullName evidence="4">Transmembrane protein</fullName>
    </recommendedName>
</protein>
<gene>
    <name evidence="2" type="ORF">ABB37_08168</name>
</gene>
<dbReference type="Proteomes" id="UP000037923">
    <property type="component" value="Unassembled WGS sequence"/>
</dbReference>
<sequence length="104" mass="12300">MRDLMWCSVEVKTHKHISTHTRAFCVGQWCSLGVFVFVFVCFTLSFFFFSFRFSLKVEDALSQVRAVSLLLRYPFLLLLIRSPGEKKSYMRRSRRRSCVSSRET</sequence>
<keyword evidence="1" id="KW-0812">Transmembrane</keyword>
<evidence type="ECO:0008006" key="4">
    <source>
        <dbReference type="Google" id="ProtNLM"/>
    </source>
</evidence>
<accession>A0A0M9FUB6</accession>
<dbReference type="EMBL" id="LGTL01000022">
    <property type="protein sequence ID" value="KPA76026.1"/>
    <property type="molecule type" value="Genomic_DNA"/>
</dbReference>
<dbReference type="RefSeq" id="XP_015654465.1">
    <property type="nucleotide sequence ID" value="XM_015807070.1"/>
</dbReference>
<organism evidence="2 3">
    <name type="scientific">Leptomonas pyrrhocoris</name>
    <name type="common">Firebug parasite</name>
    <dbReference type="NCBI Taxonomy" id="157538"/>
    <lineage>
        <taxon>Eukaryota</taxon>
        <taxon>Discoba</taxon>
        <taxon>Euglenozoa</taxon>
        <taxon>Kinetoplastea</taxon>
        <taxon>Metakinetoplastina</taxon>
        <taxon>Trypanosomatida</taxon>
        <taxon>Trypanosomatidae</taxon>
        <taxon>Leishmaniinae</taxon>
        <taxon>Leptomonas</taxon>
    </lineage>
</organism>
<dbReference type="AlphaFoldDB" id="A0A0M9FUB6"/>
<keyword evidence="3" id="KW-1185">Reference proteome</keyword>
<keyword evidence="1" id="KW-1133">Transmembrane helix</keyword>
<feature type="transmembrane region" description="Helical" evidence="1">
    <location>
        <begin position="60"/>
        <end position="80"/>
    </location>
</feature>